<evidence type="ECO:0000256" key="1">
    <source>
        <dbReference type="SAM" id="SignalP"/>
    </source>
</evidence>
<feature type="chain" id="PRO_5040745469" evidence="1">
    <location>
        <begin position="32"/>
        <end position="798"/>
    </location>
</feature>
<organism evidence="2 3">
    <name type="scientific">Hoeflea prorocentri</name>
    <dbReference type="NCBI Taxonomy" id="1922333"/>
    <lineage>
        <taxon>Bacteria</taxon>
        <taxon>Pseudomonadati</taxon>
        <taxon>Pseudomonadota</taxon>
        <taxon>Alphaproteobacteria</taxon>
        <taxon>Hyphomicrobiales</taxon>
        <taxon>Rhizobiaceae</taxon>
        <taxon>Hoeflea</taxon>
    </lineage>
</organism>
<sequence>MTISLPSPKRGSIVLALLCSTALIAPSPLIAQEVIDVTDPLLITNALTPGGLGVEAGDTVVIDENVSIIVDNIPGLDFFQLNLDDVSIINNGSIWTNGTIAEFYGDGIYLSRGNNISVTNNGSISVGDGESSAIYLRNVANSQVVNNGLLEIRAEAAEEIEQNQRPGLSSGFSAGMRVDAYESITDSNDNITGAIVRTGNLLVNNNTIMSNVLQSRGMYIDGATGPFYLFSNSTAVNNGNILMMAEADIRSFGTFDNSGLRAEGHGNTLINNGLIEIHPEGFGIDGNGAANTIRNYGTIRTFYGESHGIENYRNQTDVPAGTPMNETYNFGHIESFGAPIEIVEERVVFDQDGNPVRDQDGNLVTTIENSQRQGRAGHGVSLTGHQFHKFVNAGTIISHHGYSIDVSADQPTDDADIDLHLNDGSILYGDVFVSFFDRINRFTGVTTREGNDKHTSLALGDGLNATIRFDLFAESGRDNNGNATLRGGALPDEITSYHNSHVVDEGLGIVYVADLDSYSQQDQALWRMTSILQDAIEAGSGTQLPANTYGFAKNVEGRWTRAFGGGLFAQRDGAAPAYNAGSAGLVTGVESQPLGFHGGVAVSHVAGNEDVSYETTSASVFGGVSSDLAESVGYSFTVGAAVNSTDRDQADNRVMGGIDSDSANYASIFVTPSVRVDGPIRGSSVRLLYTGLWQQGHTFNFPAGTILSVDDRFANFVQSRFQMQHRLGAATLAYGVEASWTDGQDMSFSLMGTDLATPYDDGFYSRFFSRVHNDKGYLEVGYDTEKRATAEAGLKITF</sequence>
<keyword evidence="3" id="KW-1185">Reference proteome</keyword>
<reference evidence="2" key="1">
    <citation type="submission" date="2022-11" db="EMBL/GenBank/DDBJ databases">
        <title>Draft genome sequence of Hoeflea poritis E7-10 and Hoeflea prorocentri PM5-8, separated from scleractinian coral Porites lutea and marine dinoflagellate.</title>
        <authorList>
            <person name="Zhang G."/>
            <person name="Wei Q."/>
            <person name="Cai L."/>
        </authorList>
    </citation>
    <scope>NUCLEOTIDE SEQUENCE</scope>
    <source>
        <strain evidence="2">PM5-8</strain>
    </source>
</reference>
<dbReference type="EMBL" id="JAPJZI010000002">
    <property type="protein sequence ID" value="MDA5401460.1"/>
    <property type="molecule type" value="Genomic_DNA"/>
</dbReference>
<dbReference type="Proteomes" id="UP001151234">
    <property type="component" value="Unassembled WGS sequence"/>
</dbReference>
<accession>A0A9X3UNJ0</accession>
<dbReference type="AlphaFoldDB" id="A0A9X3UNJ0"/>
<evidence type="ECO:0000313" key="3">
    <source>
        <dbReference type="Proteomes" id="UP001151234"/>
    </source>
</evidence>
<keyword evidence="1" id="KW-0732">Signal</keyword>
<evidence type="ECO:0000313" key="2">
    <source>
        <dbReference type="EMBL" id="MDA5401460.1"/>
    </source>
</evidence>
<proteinExistence type="predicted"/>
<feature type="signal peptide" evidence="1">
    <location>
        <begin position="1"/>
        <end position="31"/>
    </location>
</feature>
<dbReference type="RefSeq" id="WP_267993445.1">
    <property type="nucleotide sequence ID" value="NZ_JAPJZI010000002.1"/>
</dbReference>
<comment type="caution">
    <text evidence="2">The sequence shown here is derived from an EMBL/GenBank/DDBJ whole genome shotgun (WGS) entry which is preliminary data.</text>
</comment>
<protein>
    <submittedName>
        <fullName evidence="2">Right-handed parallel beta-helix repeat-containing protein</fullName>
    </submittedName>
</protein>
<name>A0A9X3UNJ0_9HYPH</name>
<gene>
    <name evidence="2" type="ORF">OQ273_23000</name>
</gene>